<keyword evidence="1" id="KW-1133">Transmembrane helix</keyword>
<accession>X1GZE6</accession>
<feature type="transmembrane region" description="Helical" evidence="1">
    <location>
        <begin position="98"/>
        <end position="117"/>
    </location>
</feature>
<sequence>MKIRKYLWILNIIGGILILISILTPTSYNNTNPTLYFIWMTQISVDVDPLAIYLLRTDIMLVTVSTILALIIFSSALITITLTSIYLRASLPFKKLRWKMVVLALLVIASTLFWIIMMESFYNEQGGNHWSVTGGGYSPFFGVIGPFIGAAFIVVGSFVRRE</sequence>
<evidence type="ECO:0000313" key="2">
    <source>
        <dbReference type="EMBL" id="GAH62512.1"/>
    </source>
</evidence>
<evidence type="ECO:0000256" key="1">
    <source>
        <dbReference type="SAM" id="Phobius"/>
    </source>
</evidence>
<dbReference type="AlphaFoldDB" id="X1GZE6"/>
<keyword evidence="1" id="KW-0812">Transmembrane</keyword>
<feature type="non-terminal residue" evidence="2">
    <location>
        <position position="162"/>
    </location>
</feature>
<dbReference type="EMBL" id="BARU01031617">
    <property type="protein sequence ID" value="GAH62512.1"/>
    <property type="molecule type" value="Genomic_DNA"/>
</dbReference>
<feature type="transmembrane region" description="Helical" evidence="1">
    <location>
        <begin position="59"/>
        <end position="86"/>
    </location>
</feature>
<feature type="transmembrane region" description="Helical" evidence="1">
    <location>
        <begin position="7"/>
        <end position="28"/>
    </location>
</feature>
<organism evidence="2">
    <name type="scientific">marine sediment metagenome</name>
    <dbReference type="NCBI Taxonomy" id="412755"/>
    <lineage>
        <taxon>unclassified sequences</taxon>
        <taxon>metagenomes</taxon>
        <taxon>ecological metagenomes</taxon>
    </lineage>
</organism>
<keyword evidence="1" id="KW-0472">Membrane</keyword>
<feature type="transmembrane region" description="Helical" evidence="1">
    <location>
        <begin position="137"/>
        <end position="159"/>
    </location>
</feature>
<name>X1GZE6_9ZZZZ</name>
<reference evidence="2" key="1">
    <citation type="journal article" date="2014" name="Front. Microbiol.">
        <title>High frequency of phylogenetically diverse reductive dehalogenase-homologous genes in deep subseafloor sedimentary metagenomes.</title>
        <authorList>
            <person name="Kawai M."/>
            <person name="Futagami T."/>
            <person name="Toyoda A."/>
            <person name="Takaki Y."/>
            <person name="Nishi S."/>
            <person name="Hori S."/>
            <person name="Arai W."/>
            <person name="Tsubouchi T."/>
            <person name="Morono Y."/>
            <person name="Uchiyama I."/>
            <person name="Ito T."/>
            <person name="Fujiyama A."/>
            <person name="Inagaki F."/>
            <person name="Takami H."/>
        </authorList>
    </citation>
    <scope>NUCLEOTIDE SEQUENCE</scope>
    <source>
        <strain evidence="2">Expedition CK06-06</strain>
    </source>
</reference>
<proteinExistence type="predicted"/>
<comment type="caution">
    <text evidence="2">The sequence shown here is derived from an EMBL/GenBank/DDBJ whole genome shotgun (WGS) entry which is preliminary data.</text>
</comment>
<protein>
    <submittedName>
        <fullName evidence="2">Uncharacterized protein</fullName>
    </submittedName>
</protein>
<gene>
    <name evidence="2" type="ORF">S03H2_49982</name>
</gene>